<accession>A0A447T916</accession>
<proteinExistence type="predicted"/>
<dbReference type="GO" id="GO:0007155">
    <property type="term" value="P:cell adhesion"/>
    <property type="evidence" value="ECO:0007669"/>
    <property type="project" value="InterPro"/>
</dbReference>
<organism evidence="2 3">
    <name type="scientific">Chromobacterium violaceum</name>
    <dbReference type="NCBI Taxonomy" id="536"/>
    <lineage>
        <taxon>Bacteria</taxon>
        <taxon>Pseudomonadati</taxon>
        <taxon>Pseudomonadota</taxon>
        <taxon>Betaproteobacteria</taxon>
        <taxon>Neisseriales</taxon>
        <taxon>Chromobacteriaceae</taxon>
        <taxon>Chromobacterium</taxon>
    </lineage>
</organism>
<reference evidence="2 3" key="1">
    <citation type="submission" date="2018-12" db="EMBL/GenBank/DDBJ databases">
        <authorList>
            <consortium name="Pathogen Informatics"/>
        </authorList>
    </citation>
    <scope>NUCLEOTIDE SEQUENCE [LARGE SCALE GENOMIC DNA]</scope>
    <source>
        <strain evidence="2 3">NCTC9695</strain>
    </source>
</reference>
<evidence type="ECO:0000313" key="2">
    <source>
        <dbReference type="EMBL" id="VEB41349.1"/>
    </source>
</evidence>
<dbReference type="AlphaFoldDB" id="A0A447T916"/>
<dbReference type="Proteomes" id="UP000275777">
    <property type="component" value="Chromosome"/>
</dbReference>
<evidence type="ECO:0000256" key="1">
    <source>
        <dbReference type="SAM" id="MobiDB-lite"/>
    </source>
</evidence>
<protein>
    <recommendedName>
        <fullName evidence="4">P pilus assembly protein, pilin FimA</fullName>
    </recommendedName>
</protein>
<feature type="region of interest" description="Disordered" evidence="1">
    <location>
        <begin position="1"/>
        <end position="20"/>
    </location>
</feature>
<dbReference type="EMBL" id="LR134182">
    <property type="protein sequence ID" value="VEB41349.1"/>
    <property type="molecule type" value="Genomic_DNA"/>
</dbReference>
<name>A0A447T916_CHRVL</name>
<dbReference type="GO" id="GO:0009289">
    <property type="term" value="C:pilus"/>
    <property type="evidence" value="ECO:0007669"/>
    <property type="project" value="InterPro"/>
</dbReference>
<dbReference type="InterPro" id="IPR036937">
    <property type="entry name" value="Adhesion_dom_fimbrial_sf"/>
</dbReference>
<gene>
    <name evidence="2" type="ORF">NCTC9695_01770</name>
</gene>
<dbReference type="Gene3D" id="2.60.40.1090">
    <property type="entry name" value="Fimbrial-type adhesion domain"/>
    <property type="match status" value="1"/>
</dbReference>
<sequence length="62" mass="6572">MAINLGSSADGANIGANTTNNTRVVNVQSQQAQLGLFVEYMRTANIVPGSLQTAVTIDMLYQ</sequence>
<evidence type="ECO:0008006" key="4">
    <source>
        <dbReference type="Google" id="ProtNLM"/>
    </source>
</evidence>
<evidence type="ECO:0000313" key="3">
    <source>
        <dbReference type="Proteomes" id="UP000275777"/>
    </source>
</evidence>